<reference evidence="1 2" key="1">
    <citation type="submission" date="2021-06" db="EMBL/GenBank/DDBJ databases">
        <title>Caerostris extrusa draft genome.</title>
        <authorList>
            <person name="Kono N."/>
            <person name="Arakawa K."/>
        </authorList>
    </citation>
    <scope>NUCLEOTIDE SEQUENCE [LARGE SCALE GENOMIC DNA]</scope>
</reference>
<evidence type="ECO:0000313" key="1">
    <source>
        <dbReference type="EMBL" id="GIY95152.1"/>
    </source>
</evidence>
<dbReference type="Proteomes" id="UP001054945">
    <property type="component" value="Unassembled WGS sequence"/>
</dbReference>
<evidence type="ECO:0000313" key="2">
    <source>
        <dbReference type="Proteomes" id="UP001054945"/>
    </source>
</evidence>
<proteinExistence type="predicted"/>
<sequence>MSVAIGHCGEIWLYNKRNAFRFTFVAFWNLRKKYADVFCAYLYVPGLTTFGRS</sequence>
<gene>
    <name evidence="1" type="ORF">CEXT_771521</name>
</gene>
<dbReference type="AlphaFoldDB" id="A0AAV4XJ23"/>
<keyword evidence="2" id="KW-1185">Reference proteome</keyword>
<feature type="non-terminal residue" evidence="1">
    <location>
        <position position="53"/>
    </location>
</feature>
<name>A0AAV4XJ23_CAEEX</name>
<accession>A0AAV4XJ23</accession>
<protein>
    <submittedName>
        <fullName evidence="1">Uncharacterized protein</fullName>
    </submittedName>
</protein>
<comment type="caution">
    <text evidence="1">The sequence shown here is derived from an EMBL/GenBank/DDBJ whole genome shotgun (WGS) entry which is preliminary data.</text>
</comment>
<dbReference type="EMBL" id="BPLR01017877">
    <property type="protein sequence ID" value="GIY95152.1"/>
    <property type="molecule type" value="Genomic_DNA"/>
</dbReference>
<organism evidence="1 2">
    <name type="scientific">Caerostris extrusa</name>
    <name type="common">Bark spider</name>
    <name type="synonym">Caerostris bankana</name>
    <dbReference type="NCBI Taxonomy" id="172846"/>
    <lineage>
        <taxon>Eukaryota</taxon>
        <taxon>Metazoa</taxon>
        <taxon>Ecdysozoa</taxon>
        <taxon>Arthropoda</taxon>
        <taxon>Chelicerata</taxon>
        <taxon>Arachnida</taxon>
        <taxon>Araneae</taxon>
        <taxon>Araneomorphae</taxon>
        <taxon>Entelegynae</taxon>
        <taxon>Araneoidea</taxon>
        <taxon>Araneidae</taxon>
        <taxon>Caerostris</taxon>
    </lineage>
</organism>